<accession>A0A8R1U9K8</accession>
<sequence length="162" mass="17955">MRRMRLLFIIVALLGVASASSNCPWKWCKDGKREAESADAPKPPELPPWRGKKSYPEDPSGSTTFKPASENGPSFMAPFKKRETEEIAGAPKPAPPVGPPFMGKRETEEELEIPCSEQDPKLPGCRKFKRTAADSAGAPKEPELPPWRGKREDEELENPTLE</sequence>
<protein>
    <submittedName>
        <fullName evidence="3">Uncharacterized protein</fullName>
    </submittedName>
</protein>
<reference evidence="4" key="1">
    <citation type="journal article" date="2008" name="Nat. Genet.">
        <title>The Pristionchus pacificus genome provides a unique perspective on nematode lifestyle and parasitism.</title>
        <authorList>
            <person name="Dieterich C."/>
            <person name="Clifton S.W."/>
            <person name="Schuster L.N."/>
            <person name="Chinwalla A."/>
            <person name="Delehaunty K."/>
            <person name="Dinkelacker I."/>
            <person name="Fulton L."/>
            <person name="Fulton R."/>
            <person name="Godfrey J."/>
            <person name="Minx P."/>
            <person name="Mitreva M."/>
            <person name="Roeseler W."/>
            <person name="Tian H."/>
            <person name="Witte H."/>
            <person name="Yang S.P."/>
            <person name="Wilson R.K."/>
            <person name="Sommer R.J."/>
        </authorList>
    </citation>
    <scope>NUCLEOTIDE SEQUENCE [LARGE SCALE GENOMIC DNA]</scope>
    <source>
        <strain evidence="4">PS312</strain>
    </source>
</reference>
<gene>
    <name evidence="3" type="primary">WBGene00103931</name>
</gene>
<evidence type="ECO:0000313" key="4">
    <source>
        <dbReference type="Proteomes" id="UP000005239"/>
    </source>
</evidence>
<proteinExistence type="predicted"/>
<accession>A0A2A6CI37</accession>
<feature type="signal peptide" evidence="2">
    <location>
        <begin position="1"/>
        <end position="19"/>
    </location>
</feature>
<feature type="chain" id="PRO_5043411155" evidence="2">
    <location>
        <begin position="20"/>
        <end position="162"/>
    </location>
</feature>
<evidence type="ECO:0000313" key="3">
    <source>
        <dbReference type="EnsemblMetazoa" id="PPA14377.1"/>
    </source>
</evidence>
<organism evidence="3 4">
    <name type="scientific">Pristionchus pacificus</name>
    <name type="common">Parasitic nematode worm</name>
    <dbReference type="NCBI Taxonomy" id="54126"/>
    <lineage>
        <taxon>Eukaryota</taxon>
        <taxon>Metazoa</taxon>
        <taxon>Ecdysozoa</taxon>
        <taxon>Nematoda</taxon>
        <taxon>Chromadorea</taxon>
        <taxon>Rhabditida</taxon>
        <taxon>Rhabditina</taxon>
        <taxon>Diplogasteromorpha</taxon>
        <taxon>Diplogasteroidea</taxon>
        <taxon>Neodiplogasteridae</taxon>
        <taxon>Pristionchus</taxon>
    </lineage>
</organism>
<name>A0A2A6CI37_PRIPA</name>
<keyword evidence="4" id="KW-1185">Reference proteome</keyword>
<evidence type="ECO:0000256" key="2">
    <source>
        <dbReference type="SAM" id="SignalP"/>
    </source>
</evidence>
<keyword evidence="2" id="KW-0732">Signal</keyword>
<dbReference type="AlphaFoldDB" id="A0A2A6CI37"/>
<feature type="region of interest" description="Disordered" evidence="1">
    <location>
        <begin position="30"/>
        <end position="162"/>
    </location>
</feature>
<dbReference type="Proteomes" id="UP000005239">
    <property type="component" value="Unassembled WGS sequence"/>
</dbReference>
<reference evidence="3" key="2">
    <citation type="submission" date="2022-06" db="UniProtKB">
        <authorList>
            <consortium name="EnsemblMetazoa"/>
        </authorList>
    </citation>
    <scope>IDENTIFICATION</scope>
    <source>
        <strain evidence="3">PS312</strain>
    </source>
</reference>
<dbReference type="EnsemblMetazoa" id="PPA14377.1">
    <property type="protein sequence ID" value="PPA14377.1"/>
    <property type="gene ID" value="WBGene00103931"/>
</dbReference>
<evidence type="ECO:0000256" key="1">
    <source>
        <dbReference type="SAM" id="MobiDB-lite"/>
    </source>
</evidence>